<keyword evidence="2" id="KW-0560">Oxidoreductase</keyword>
<gene>
    <name evidence="4" type="ORF">SAMN05216439_1783</name>
</gene>
<dbReference type="Proteomes" id="UP000199506">
    <property type="component" value="Unassembled WGS sequence"/>
</dbReference>
<dbReference type="EMBL" id="FOAK01000008">
    <property type="protein sequence ID" value="SEL00221.1"/>
    <property type="molecule type" value="Genomic_DNA"/>
</dbReference>
<reference evidence="4 5" key="1">
    <citation type="submission" date="2016-10" db="EMBL/GenBank/DDBJ databases">
        <authorList>
            <person name="de Groot N.N."/>
        </authorList>
    </citation>
    <scope>NUCLEOTIDE SEQUENCE [LARGE SCALE GENOMIC DNA]</scope>
    <source>
        <strain evidence="4 5">DSM 11978</strain>
    </source>
</reference>
<dbReference type="Pfam" id="PF00881">
    <property type="entry name" value="Nitroreductase"/>
    <property type="match status" value="1"/>
</dbReference>
<evidence type="ECO:0000313" key="5">
    <source>
        <dbReference type="Proteomes" id="UP000199506"/>
    </source>
</evidence>
<dbReference type="Gene3D" id="3.40.109.10">
    <property type="entry name" value="NADH Oxidase"/>
    <property type="match status" value="1"/>
</dbReference>
<dbReference type="SUPFAM" id="SSF55469">
    <property type="entry name" value="FMN-dependent nitroreductase-like"/>
    <property type="match status" value="1"/>
</dbReference>
<evidence type="ECO:0000256" key="2">
    <source>
        <dbReference type="ARBA" id="ARBA00023002"/>
    </source>
</evidence>
<accession>A0A1H7LMQ3</accession>
<comment type="similarity">
    <text evidence="1">Belongs to the nitroreductase family.</text>
</comment>
<dbReference type="InterPro" id="IPR000415">
    <property type="entry name" value="Nitroreductase-like"/>
</dbReference>
<dbReference type="CDD" id="cd02136">
    <property type="entry name" value="PnbA_NfnB-like"/>
    <property type="match status" value="1"/>
</dbReference>
<dbReference type="OrthoDB" id="287850at2157"/>
<dbReference type="GO" id="GO:0016491">
    <property type="term" value="F:oxidoreductase activity"/>
    <property type="evidence" value="ECO:0007669"/>
    <property type="project" value="UniProtKB-KW"/>
</dbReference>
<name>A0A1H7LMQ3_9EURY</name>
<organism evidence="4 5">
    <name type="scientific">Methanobrevibacter gottschalkii</name>
    <dbReference type="NCBI Taxonomy" id="190974"/>
    <lineage>
        <taxon>Archaea</taxon>
        <taxon>Methanobacteriati</taxon>
        <taxon>Methanobacteriota</taxon>
        <taxon>Methanomada group</taxon>
        <taxon>Methanobacteria</taxon>
        <taxon>Methanobacteriales</taxon>
        <taxon>Methanobacteriaceae</taxon>
        <taxon>Methanobrevibacter</taxon>
    </lineage>
</organism>
<dbReference type="AlphaFoldDB" id="A0A1H7LMQ3"/>
<proteinExistence type="inferred from homology"/>
<feature type="domain" description="Nitroreductase" evidence="3">
    <location>
        <begin position="9"/>
        <end position="192"/>
    </location>
</feature>
<dbReference type="RefSeq" id="WP_091699485.1">
    <property type="nucleotide sequence ID" value="NZ_FOAK01000008.1"/>
</dbReference>
<evidence type="ECO:0000256" key="1">
    <source>
        <dbReference type="ARBA" id="ARBA00007118"/>
    </source>
</evidence>
<evidence type="ECO:0000259" key="3">
    <source>
        <dbReference type="Pfam" id="PF00881"/>
    </source>
</evidence>
<dbReference type="PANTHER" id="PTHR43673">
    <property type="entry name" value="NAD(P)H NITROREDUCTASE YDGI-RELATED"/>
    <property type="match status" value="1"/>
</dbReference>
<dbReference type="PANTHER" id="PTHR43673:SF10">
    <property type="entry name" value="NADH DEHYDROGENASE_NAD(P)H NITROREDUCTASE XCC3605-RELATED"/>
    <property type="match status" value="1"/>
</dbReference>
<evidence type="ECO:0000313" key="4">
    <source>
        <dbReference type="EMBL" id="SEL00221.1"/>
    </source>
</evidence>
<dbReference type="STRING" id="190974.SAMN05216439_1783"/>
<sequence length="215" mass="24728">MNFEELMIERHSVRDFKKDEIATETLKKIVKIAGNSPSWENSQPWNVYIAVGDITDAIREEWVSRHEKEIKGSPDMPTGHRTDFSKRGQENMVSFLNDVCEYCEDRDMVLFKQTQAVLFNAPVLVYLTLPKGYAKWSVYDLGGFGMALILAAKEMGVDSIPAYEIVKYPDVIREYMDIPEDEDLIMGIALGYEVCEKINEYRSPRLDVDEILTIK</sequence>
<protein>
    <submittedName>
        <fullName evidence="4">Nitroreductase</fullName>
    </submittedName>
</protein>
<dbReference type="InterPro" id="IPR029479">
    <property type="entry name" value="Nitroreductase"/>
</dbReference>